<feature type="compositionally biased region" description="Basic residues" evidence="2">
    <location>
        <begin position="1"/>
        <end position="14"/>
    </location>
</feature>
<evidence type="ECO:0000313" key="4">
    <source>
        <dbReference type="EMBL" id="CAG5117555.1"/>
    </source>
</evidence>
<name>A0A8S3YQ17_9EUPU</name>
<evidence type="ECO:0000256" key="1">
    <source>
        <dbReference type="ARBA" id="ARBA00022553"/>
    </source>
</evidence>
<comment type="caution">
    <text evidence="4">The sequence shown here is derived from an EMBL/GenBank/DDBJ whole genome shotgun (WGS) entry which is preliminary data.</text>
</comment>
<evidence type="ECO:0000256" key="2">
    <source>
        <dbReference type="SAM" id="MobiDB-lite"/>
    </source>
</evidence>
<gene>
    <name evidence="4" type="ORF">CUNI_LOCUS3113</name>
</gene>
<feature type="region of interest" description="Disordered" evidence="2">
    <location>
        <begin position="580"/>
        <end position="604"/>
    </location>
</feature>
<feature type="domain" description="CABIT" evidence="3">
    <location>
        <begin position="263"/>
        <end position="503"/>
    </location>
</feature>
<feature type="compositionally biased region" description="Low complexity" evidence="2">
    <location>
        <begin position="585"/>
        <end position="599"/>
    </location>
</feature>
<evidence type="ECO:0000259" key="3">
    <source>
        <dbReference type="Pfam" id="PF12736"/>
    </source>
</evidence>
<dbReference type="InterPro" id="IPR025946">
    <property type="entry name" value="CABIT_dom"/>
</dbReference>
<feature type="compositionally biased region" description="Basic and acidic residues" evidence="2">
    <location>
        <begin position="15"/>
        <end position="34"/>
    </location>
</feature>
<feature type="compositionally biased region" description="Basic and acidic residues" evidence="2">
    <location>
        <begin position="62"/>
        <end position="76"/>
    </location>
</feature>
<dbReference type="Proteomes" id="UP000678393">
    <property type="component" value="Unassembled WGS sequence"/>
</dbReference>
<accession>A0A8S3YQ17</accession>
<dbReference type="OrthoDB" id="6076990at2759"/>
<dbReference type="InterPro" id="IPR052281">
    <property type="entry name" value="GAREM"/>
</dbReference>
<keyword evidence="5" id="KW-1185">Reference proteome</keyword>
<feature type="region of interest" description="Disordered" evidence="2">
    <location>
        <begin position="172"/>
        <end position="200"/>
    </location>
</feature>
<evidence type="ECO:0000313" key="5">
    <source>
        <dbReference type="Proteomes" id="UP000678393"/>
    </source>
</evidence>
<organism evidence="4 5">
    <name type="scientific">Candidula unifasciata</name>
    <dbReference type="NCBI Taxonomy" id="100452"/>
    <lineage>
        <taxon>Eukaryota</taxon>
        <taxon>Metazoa</taxon>
        <taxon>Spiralia</taxon>
        <taxon>Lophotrochozoa</taxon>
        <taxon>Mollusca</taxon>
        <taxon>Gastropoda</taxon>
        <taxon>Heterobranchia</taxon>
        <taxon>Euthyneura</taxon>
        <taxon>Panpulmonata</taxon>
        <taxon>Eupulmonata</taxon>
        <taxon>Stylommatophora</taxon>
        <taxon>Helicina</taxon>
        <taxon>Helicoidea</taxon>
        <taxon>Geomitridae</taxon>
        <taxon>Candidula</taxon>
    </lineage>
</organism>
<dbReference type="EMBL" id="CAJHNH020000423">
    <property type="protein sequence ID" value="CAG5117555.1"/>
    <property type="molecule type" value="Genomic_DNA"/>
</dbReference>
<reference evidence="4" key="1">
    <citation type="submission" date="2021-04" db="EMBL/GenBank/DDBJ databases">
        <authorList>
            <consortium name="Molecular Ecology Group"/>
        </authorList>
    </citation>
    <scope>NUCLEOTIDE SEQUENCE</scope>
</reference>
<keyword evidence="1" id="KW-0597">Phosphoprotein</keyword>
<dbReference type="Pfam" id="PF12736">
    <property type="entry name" value="CABIT"/>
    <property type="match status" value="1"/>
</dbReference>
<dbReference type="PANTHER" id="PTHR14454">
    <property type="entry name" value="GRB2-ASSOCIATED AND REGULATOR OF MAPK PROTEIN FAMILY MEMBER"/>
    <property type="match status" value="1"/>
</dbReference>
<protein>
    <recommendedName>
        <fullName evidence="3">CABIT domain-containing protein</fullName>
    </recommendedName>
</protein>
<sequence length="621" mass="69825">MLKWTKQKRRLSRAGKRDTFTADKTSDKTLEKSAKAGLQDNAELQLRSRASEQEKGYIPSSDSKDTWEHQTTRTETKSQLPQEKFNEIPIGDRFISPAKTDSPKLWTMNSEAKTGTTDSASQYYMASSLDGNTTSSISSFGPEIKSSLISQSSVSRSPDLKTAFIASNAESTETSPYGSLADSPAFQPKITGSKPQMPDITRSVPTMESEVLGPEVVWDQEGLTMSQVADLDNFPCVCFFEECVQERSGHREFLSPGLKIYSRQPVILHLKTNKKQARARTIYKDPRGAYYEVGQTLIIPDDYKGWFELVPSDFSRATSYLSIEEVAKALPKKFFTRSNLKGIRIEGEGDQQKYLERRIRAGSVLETKGTFTAKWKTRAETGLFKKKTTEWEFQEMTYLKCMDHDLQEILIPITHKGKFSAIYERGRLNQNAVYSMKDILSDLGLPIKVRLLFGKAPVVPCIFTGMLVIRSSAIDEAVVGSTIINKRNVLFEVPTKAPVKVKYLSKDDQFAETTTYKDAQKLCRKYARLFSSMIKLSPDLDTDQKTIMHVPTDPSVMRQVDEALRALDLITDISFTGEPKDQFLDSSDSGSINSDDQIIMPKGGTLEDLEEFKGRESQTHV</sequence>
<dbReference type="PANTHER" id="PTHR14454:SF11">
    <property type="entry name" value="SERRANO, ISOFORM F"/>
    <property type="match status" value="1"/>
</dbReference>
<proteinExistence type="predicted"/>
<dbReference type="AlphaFoldDB" id="A0A8S3YQ17"/>
<feature type="region of interest" description="Disordered" evidence="2">
    <location>
        <begin position="1"/>
        <end position="79"/>
    </location>
</feature>